<dbReference type="PANTHER" id="PTHR30383:SF5">
    <property type="entry name" value="SGNH HYDROLASE-TYPE ESTERASE DOMAIN-CONTAINING PROTEIN"/>
    <property type="match status" value="1"/>
</dbReference>
<feature type="domain" description="BD-FAE-like" evidence="2">
    <location>
        <begin position="253"/>
        <end position="352"/>
    </location>
</feature>
<name>A0A6A7WBE3_9BACT</name>
<dbReference type="SUPFAM" id="SSF53474">
    <property type="entry name" value="alpha/beta-Hydrolases"/>
    <property type="match status" value="1"/>
</dbReference>
<dbReference type="InterPro" id="IPR013830">
    <property type="entry name" value="SGNH_hydro"/>
</dbReference>
<dbReference type="AlphaFoldDB" id="A0A6A7WBE3"/>
<evidence type="ECO:0000259" key="2">
    <source>
        <dbReference type="Pfam" id="PF20434"/>
    </source>
</evidence>
<evidence type="ECO:0000259" key="1">
    <source>
        <dbReference type="Pfam" id="PF13472"/>
    </source>
</evidence>
<dbReference type="OrthoDB" id="9777975at2"/>
<evidence type="ECO:0000313" key="4">
    <source>
        <dbReference type="Proteomes" id="UP000384372"/>
    </source>
</evidence>
<sequence length="457" mass="51594">MYLIKRIFMAVVLLWSTTALVQGQQKRFTVMGLGDSITEGGSNFSSYLYPLWEQLYSAGYDFDFIGPRQSECRIGKLNHCGFSGKNVEFLAARIDSIYSKYPADFVLLHAGHNHFSEENPVKGMIAAYRKIISSILLINPNATILMAQVVESGKLPKYSYIPKLNKEIAKMVKALHNDHVVLVDQSKGFHWATMTIQDKVHPNRLGREHMANVWFAALGKLLMQPPHAYRVDRVAYKLLPSGESLYAHVFRPQGQAQHSAVAWFFAGGWKYGSPLQFYKESAYLASKGVLAVSFDYRISYLYGSSWQDALEDAKDAVKWMRENARTLDIDPHRVAVGGASAGGCMSALLGSIDRMGADSLSVPDLLLLEYPTLALPMKSVRDGMPPMLLCMGTKDEFTKREVAGQYVDEVRRKGNECEFHLFEGRHHPIFYYRKPLTDDYDRLLLLLSAFLCKHGYM</sequence>
<dbReference type="Gene3D" id="3.40.50.1820">
    <property type="entry name" value="alpha/beta hydrolase"/>
    <property type="match status" value="1"/>
</dbReference>
<dbReference type="InterPro" id="IPR051532">
    <property type="entry name" value="Ester_Hydrolysis_Enzymes"/>
</dbReference>
<dbReference type="PANTHER" id="PTHR30383">
    <property type="entry name" value="THIOESTERASE 1/PROTEASE 1/LYSOPHOSPHOLIPASE L1"/>
    <property type="match status" value="1"/>
</dbReference>
<keyword evidence="4" id="KW-1185">Reference proteome</keyword>
<accession>A0A6A7WBE3</accession>
<dbReference type="SUPFAM" id="SSF52266">
    <property type="entry name" value="SGNH hydrolase"/>
    <property type="match status" value="1"/>
</dbReference>
<dbReference type="Gene3D" id="3.40.50.1110">
    <property type="entry name" value="SGNH hydrolase"/>
    <property type="match status" value="1"/>
</dbReference>
<dbReference type="Proteomes" id="UP000384372">
    <property type="component" value="Unassembled WGS sequence"/>
</dbReference>
<dbReference type="GO" id="GO:0004622">
    <property type="term" value="F:phosphatidylcholine lysophospholipase activity"/>
    <property type="evidence" value="ECO:0007669"/>
    <property type="project" value="TreeGrafter"/>
</dbReference>
<dbReference type="InterPro" id="IPR049492">
    <property type="entry name" value="BD-FAE-like_dom"/>
</dbReference>
<dbReference type="Pfam" id="PF13472">
    <property type="entry name" value="Lipase_GDSL_2"/>
    <property type="match status" value="1"/>
</dbReference>
<proteinExistence type="predicted"/>
<gene>
    <name evidence="3" type="ORF">F7D20_07450</name>
</gene>
<evidence type="ECO:0000313" key="3">
    <source>
        <dbReference type="EMBL" id="MQP11794.1"/>
    </source>
</evidence>
<keyword evidence="3" id="KW-0378">Hydrolase</keyword>
<dbReference type="EMBL" id="VZAD01000061">
    <property type="protein sequence ID" value="MQP11794.1"/>
    <property type="molecule type" value="Genomic_DNA"/>
</dbReference>
<protein>
    <submittedName>
        <fullName evidence="3">Alpha/beta hydrolase fold domain-containing protein</fullName>
    </submittedName>
</protein>
<dbReference type="Pfam" id="PF20434">
    <property type="entry name" value="BD-FAE"/>
    <property type="match status" value="1"/>
</dbReference>
<organism evidence="3 4">
    <name type="scientific">Segatella copri</name>
    <dbReference type="NCBI Taxonomy" id="165179"/>
    <lineage>
        <taxon>Bacteria</taxon>
        <taxon>Pseudomonadati</taxon>
        <taxon>Bacteroidota</taxon>
        <taxon>Bacteroidia</taxon>
        <taxon>Bacteroidales</taxon>
        <taxon>Prevotellaceae</taxon>
        <taxon>Segatella</taxon>
    </lineage>
</organism>
<feature type="domain" description="SGNH hydrolase-type esterase" evidence="1">
    <location>
        <begin position="33"/>
        <end position="206"/>
    </location>
</feature>
<reference evidence="3 4" key="1">
    <citation type="submission" date="2019-09" db="EMBL/GenBank/DDBJ databases">
        <title>Distinct polysaccharide growth profiles of human intestinal Prevotella copri isolates.</title>
        <authorList>
            <person name="Fehlner-Peach H."/>
            <person name="Magnabosco C."/>
            <person name="Raghavan V."/>
            <person name="Scher J.U."/>
            <person name="Tett A."/>
            <person name="Cox L.M."/>
            <person name="Gottsegen C."/>
            <person name="Watters A."/>
            <person name="Wiltshire- Gordon J.D."/>
            <person name="Segata N."/>
            <person name="Bonneau R."/>
            <person name="Littman D.R."/>
        </authorList>
    </citation>
    <scope>NUCLEOTIDE SEQUENCE [LARGE SCALE GENOMIC DNA]</scope>
    <source>
        <strain evidence="4">iAQ1173</strain>
    </source>
</reference>
<dbReference type="InterPro" id="IPR029058">
    <property type="entry name" value="AB_hydrolase_fold"/>
</dbReference>
<comment type="caution">
    <text evidence="3">The sequence shown here is derived from an EMBL/GenBank/DDBJ whole genome shotgun (WGS) entry which is preliminary data.</text>
</comment>
<dbReference type="InterPro" id="IPR036514">
    <property type="entry name" value="SGNH_hydro_sf"/>
</dbReference>